<dbReference type="GO" id="GO:0006508">
    <property type="term" value="P:proteolysis"/>
    <property type="evidence" value="ECO:0007669"/>
    <property type="project" value="InterPro"/>
</dbReference>
<dbReference type="Gene3D" id="2.40.10.10">
    <property type="entry name" value="Trypsin-like serine proteases"/>
    <property type="match status" value="1"/>
</dbReference>
<dbReference type="OrthoDB" id="10059102at2759"/>
<feature type="domain" description="Peptidase S1" evidence="3">
    <location>
        <begin position="19"/>
        <end position="238"/>
    </location>
</feature>
<keyword evidence="1" id="KW-1015">Disulfide bond</keyword>
<dbReference type="InterPro" id="IPR001254">
    <property type="entry name" value="Trypsin_dom"/>
</dbReference>
<evidence type="ECO:0000256" key="2">
    <source>
        <dbReference type="ARBA" id="ARBA00024195"/>
    </source>
</evidence>
<dbReference type="InterPro" id="IPR051487">
    <property type="entry name" value="Ser/Thr_Proteases_Immune/Dev"/>
</dbReference>
<dbReference type="SMART" id="SM00020">
    <property type="entry name" value="Tryp_SPc"/>
    <property type="match status" value="1"/>
</dbReference>
<comment type="similarity">
    <text evidence="2">Belongs to the peptidase S1 family. CLIP subfamily.</text>
</comment>
<dbReference type="AlphaFoldDB" id="A0A9P0FLI6"/>
<dbReference type="InterPro" id="IPR009003">
    <property type="entry name" value="Peptidase_S1_PA"/>
</dbReference>
<evidence type="ECO:0000313" key="5">
    <source>
        <dbReference type="Proteomes" id="UP001154078"/>
    </source>
</evidence>
<dbReference type="InterPro" id="IPR043504">
    <property type="entry name" value="Peptidase_S1_PA_chymotrypsin"/>
</dbReference>
<evidence type="ECO:0000259" key="3">
    <source>
        <dbReference type="PROSITE" id="PS50240"/>
    </source>
</evidence>
<dbReference type="Proteomes" id="UP001154078">
    <property type="component" value="Chromosome 7"/>
</dbReference>
<dbReference type="CDD" id="cd00190">
    <property type="entry name" value="Tryp_SPc"/>
    <property type="match status" value="1"/>
</dbReference>
<sequence>MSFIIIILMKVIDTEKKHNINSRALETVDNLEEGVFPYQATIFKNGKFMCGGAIISKNYILTAGQCFDGSRDSKLYTAGVGLGGTIYLDDVNHIGIDSILVHEDYEKESKTRDIALVKLAKDLTFDNTVGKVKLPDDPSFSTKCKVAGFGANRTGKINLMYAYATKQTDKNCASLYGMIIDGQMCVQGCAGDTGSGLVCNHIIDGVVSVGVNNGECDKMPAVYTEVYYFRIWIDLKMEIGGSSFVNPESFLVYLMTFVICFT</sequence>
<dbReference type="InterPro" id="IPR001314">
    <property type="entry name" value="Peptidase_S1A"/>
</dbReference>
<evidence type="ECO:0000313" key="4">
    <source>
        <dbReference type="EMBL" id="CAH0560251.1"/>
    </source>
</evidence>
<accession>A0A9P0FLI6</accession>
<dbReference type="FunFam" id="2.40.10.10:FF:000068">
    <property type="entry name" value="transmembrane protease serine 2"/>
    <property type="match status" value="1"/>
</dbReference>
<evidence type="ECO:0000256" key="1">
    <source>
        <dbReference type="ARBA" id="ARBA00023157"/>
    </source>
</evidence>
<dbReference type="PRINTS" id="PR00722">
    <property type="entry name" value="CHYMOTRYPSIN"/>
</dbReference>
<reference evidence="4" key="1">
    <citation type="submission" date="2021-12" db="EMBL/GenBank/DDBJ databases">
        <authorList>
            <person name="King R."/>
        </authorList>
    </citation>
    <scope>NUCLEOTIDE SEQUENCE</scope>
</reference>
<name>A0A9P0FLI6_BRAAE</name>
<dbReference type="GO" id="GO:0004252">
    <property type="term" value="F:serine-type endopeptidase activity"/>
    <property type="evidence" value="ECO:0007669"/>
    <property type="project" value="InterPro"/>
</dbReference>
<protein>
    <recommendedName>
        <fullName evidence="3">Peptidase S1 domain-containing protein</fullName>
    </recommendedName>
</protein>
<dbReference type="Pfam" id="PF00089">
    <property type="entry name" value="Trypsin"/>
    <property type="match status" value="1"/>
</dbReference>
<dbReference type="EMBL" id="OV121138">
    <property type="protein sequence ID" value="CAH0560251.1"/>
    <property type="molecule type" value="Genomic_DNA"/>
</dbReference>
<organism evidence="4 5">
    <name type="scientific">Brassicogethes aeneus</name>
    <name type="common">Rape pollen beetle</name>
    <name type="synonym">Meligethes aeneus</name>
    <dbReference type="NCBI Taxonomy" id="1431903"/>
    <lineage>
        <taxon>Eukaryota</taxon>
        <taxon>Metazoa</taxon>
        <taxon>Ecdysozoa</taxon>
        <taxon>Arthropoda</taxon>
        <taxon>Hexapoda</taxon>
        <taxon>Insecta</taxon>
        <taxon>Pterygota</taxon>
        <taxon>Neoptera</taxon>
        <taxon>Endopterygota</taxon>
        <taxon>Coleoptera</taxon>
        <taxon>Polyphaga</taxon>
        <taxon>Cucujiformia</taxon>
        <taxon>Nitidulidae</taxon>
        <taxon>Meligethinae</taxon>
        <taxon>Brassicogethes</taxon>
    </lineage>
</organism>
<dbReference type="PROSITE" id="PS50240">
    <property type="entry name" value="TRYPSIN_DOM"/>
    <property type="match status" value="1"/>
</dbReference>
<gene>
    <name evidence="4" type="ORF">MELIAE_LOCUS10035</name>
</gene>
<dbReference type="PANTHER" id="PTHR24256">
    <property type="entry name" value="TRYPTASE-RELATED"/>
    <property type="match status" value="1"/>
</dbReference>
<keyword evidence="5" id="KW-1185">Reference proteome</keyword>
<dbReference type="SUPFAM" id="SSF50494">
    <property type="entry name" value="Trypsin-like serine proteases"/>
    <property type="match status" value="1"/>
</dbReference>
<proteinExistence type="inferred from homology"/>